<proteinExistence type="predicted"/>
<dbReference type="eggNOG" id="ENOG502R3KS">
    <property type="taxonomic scope" value="Eukaryota"/>
</dbReference>
<feature type="compositionally biased region" description="Basic and acidic residues" evidence="1">
    <location>
        <begin position="25"/>
        <end position="39"/>
    </location>
</feature>
<accession>J3M1U1</accession>
<keyword evidence="3" id="KW-1185">Reference proteome</keyword>
<feature type="compositionally biased region" description="Acidic residues" evidence="1">
    <location>
        <begin position="40"/>
        <end position="55"/>
    </location>
</feature>
<gene>
    <name evidence="2" type="primary">LOC102700985</name>
</gene>
<feature type="compositionally biased region" description="Basic and acidic residues" evidence="1">
    <location>
        <begin position="8"/>
        <end position="19"/>
    </location>
</feature>
<dbReference type="OMA" id="RYIARVC"/>
<protein>
    <submittedName>
        <fullName evidence="2">Uncharacterized protein</fullName>
    </submittedName>
</protein>
<feature type="region of interest" description="Disordered" evidence="1">
    <location>
        <begin position="95"/>
        <end position="119"/>
    </location>
</feature>
<feature type="compositionally biased region" description="Low complexity" evidence="1">
    <location>
        <begin position="95"/>
        <end position="109"/>
    </location>
</feature>
<dbReference type="KEGG" id="obr:102700985"/>
<feature type="region of interest" description="Disordered" evidence="1">
    <location>
        <begin position="1"/>
        <end position="62"/>
    </location>
</feature>
<dbReference type="GeneID" id="102700985"/>
<evidence type="ECO:0000256" key="1">
    <source>
        <dbReference type="SAM" id="MobiDB-lite"/>
    </source>
</evidence>
<dbReference type="Proteomes" id="UP000006038">
    <property type="component" value="Chromosome 4"/>
</dbReference>
<dbReference type="EnsemblPlants" id="OB04G33660.1">
    <property type="protein sequence ID" value="OB04G33660.1"/>
    <property type="gene ID" value="OB04G33660"/>
</dbReference>
<feature type="region of interest" description="Disordered" evidence="1">
    <location>
        <begin position="131"/>
        <end position="156"/>
    </location>
</feature>
<dbReference type="AlphaFoldDB" id="J3M1U1"/>
<reference evidence="2" key="1">
    <citation type="journal article" date="2013" name="Nat. Commun.">
        <title>Whole-genome sequencing of Oryza brachyantha reveals mechanisms underlying Oryza genome evolution.</title>
        <authorList>
            <person name="Chen J."/>
            <person name="Huang Q."/>
            <person name="Gao D."/>
            <person name="Wang J."/>
            <person name="Lang Y."/>
            <person name="Liu T."/>
            <person name="Li B."/>
            <person name="Bai Z."/>
            <person name="Luis Goicoechea J."/>
            <person name="Liang C."/>
            <person name="Chen C."/>
            <person name="Zhang W."/>
            <person name="Sun S."/>
            <person name="Liao Y."/>
            <person name="Zhang X."/>
            <person name="Yang L."/>
            <person name="Song C."/>
            <person name="Wang M."/>
            <person name="Shi J."/>
            <person name="Liu G."/>
            <person name="Liu J."/>
            <person name="Zhou H."/>
            <person name="Zhou W."/>
            <person name="Yu Q."/>
            <person name="An N."/>
            <person name="Chen Y."/>
            <person name="Cai Q."/>
            <person name="Wang B."/>
            <person name="Liu B."/>
            <person name="Min J."/>
            <person name="Huang Y."/>
            <person name="Wu H."/>
            <person name="Li Z."/>
            <person name="Zhang Y."/>
            <person name="Yin Y."/>
            <person name="Song W."/>
            <person name="Jiang J."/>
            <person name="Jackson S.A."/>
            <person name="Wing R.A."/>
            <person name="Wang J."/>
            <person name="Chen M."/>
        </authorList>
    </citation>
    <scope>NUCLEOTIDE SEQUENCE [LARGE SCALE GENOMIC DNA]</scope>
    <source>
        <strain evidence="2">cv. IRGC 101232</strain>
    </source>
</reference>
<feature type="compositionally biased region" description="Gly residues" evidence="1">
    <location>
        <begin position="147"/>
        <end position="156"/>
    </location>
</feature>
<dbReference type="OrthoDB" id="674918at2759"/>
<dbReference type="HOGENOM" id="CLU_132333_0_0_1"/>
<evidence type="ECO:0000313" key="3">
    <source>
        <dbReference type="Proteomes" id="UP000006038"/>
    </source>
</evidence>
<sequence>MDQVEEKEENRFQEPTGDRCEEDDKEQKYNSEESSVDRREEDDDEEKEEEKEGSEEATSTAAAVSSLFAHPCSLLRYIARVCACCLGLSDSFCDPKPSAVPAPAAADPSQQGEEEGKMTSYFFVQEATTRVRAARLRPKSPGNPREGSGGNGGHHH</sequence>
<evidence type="ECO:0000313" key="2">
    <source>
        <dbReference type="EnsemblPlants" id="OB04G33660.1"/>
    </source>
</evidence>
<dbReference type="RefSeq" id="XP_006652889.1">
    <property type="nucleotide sequence ID" value="XM_006652826.3"/>
</dbReference>
<organism evidence="2">
    <name type="scientific">Oryza brachyantha</name>
    <name type="common">malo sina</name>
    <dbReference type="NCBI Taxonomy" id="4533"/>
    <lineage>
        <taxon>Eukaryota</taxon>
        <taxon>Viridiplantae</taxon>
        <taxon>Streptophyta</taxon>
        <taxon>Embryophyta</taxon>
        <taxon>Tracheophyta</taxon>
        <taxon>Spermatophyta</taxon>
        <taxon>Magnoliopsida</taxon>
        <taxon>Liliopsida</taxon>
        <taxon>Poales</taxon>
        <taxon>Poaceae</taxon>
        <taxon>BOP clade</taxon>
        <taxon>Oryzoideae</taxon>
        <taxon>Oryzeae</taxon>
        <taxon>Oryzinae</taxon>
        <taxon>Oryza</taxon>
    </lineage>
</organism>
<name>J3M1U1_ORYBR</name>
<reference evidence="2" key="2">
    <citation type="submission" date="2013-04" db="UniProtKB">
        <authorList>
            <consortium name="EnsemblPlants"/>
        </authorList>
    </citation>
    <scope>IDENTIFICATION</scope>
</reference>
<dbReference type="Gramene" id="OB04G33660.1">
    <property type="protein sequence ID" value="OB04G33660.1"/>
    <property type="gene ID" value="OB04G33660"/>
</dbReference>